<evidence type="ECO:0000256" key="2">
    <source>
        <dbReference type="ARBA" id="ARBA00035032"/>
    </source>
</evidence>
<reference evidence="4" key="2">
    <citation type="submission" date="2020-08" db="EMBL/GenBank/DDBJ databases">
        <authorList>
            <person name="Chen M."/>
            <person name="Teng W."/>
            <person name="Zhao L."/>
            <person name="Hu C."/>
            <person name="Zhou Y."/>
            <person name="Han B."/>
            <person name="Song L."/>
            <person name="Shu W."/>
        </authorList>
    </citation>
    <scope>NUCLEOTIDE SEQUENCE</scope>
    <source>
        <strain evidence="4">FACHB-1277</strain>
    </source>
</reference>
<evidence type="ECO:0000313" key="5">
    <source>
        <dbReference type="Proteomes" id="UP000631421"/>
    </source>
</evidence>
<dbReference type="SUPFAM" id="SSF53098">
    <property type="entry name" value="Ribonuclease H-like"/>
    <property type="match status" value="1"/>
</dbReference>
<dbReference type="EMBL" id="JACJPY010000118">
    <property type="protein sequence ID" value="MBD2152571.1"/>
    <property type="molecule type" value="Genomic_DNA"/>
</dbReference>
<dbReference type="AlphaFoldDB" id="A0A926Z7X3"/>
<evidence type="ECO:0000259" key="3">
    <source>
        <dbReference type="PROSITE" id="PS50822"/>
    </source>
</evidence>
<dbReference type="InterPro" id="IPR036397">
    <property type="entry name" value="RNaseH_sf"/>
</dbReference>
<dbReference type="Gene3D" id="3.40.50.2300">
    <property type="match status" value="1"/>
</dbReference>
<comment type="similarity">
    <text evidence="1">Belongs to the argonaute family. Long pAgo subfamily.</text>
</comment>
<dbReference type="RefSeq" id="WP_190353038.1">
    <property type="nucleotide sequence ID" value="NZ_JACJPY010000118.1"/>
</dbReference>
<proteinExistence type="inferred from homology"/>
<evidence type="ECO:0000256" key="1">
    <source>
        <dbReference type="ARBA" id="ARBA00035012"/>
    </source>
</evidence>
<feature type="domain" description="Piwi" evidence="3">
    <location>
        <begin position="449"/>
        <end position="535"/>
    </location>
</feature>
<dbReference type="SMART" id="SM00950">
    <property type="entry name" value="Piwi"/>
    <property type="match status" value="1"/>
</dbReference>
<feature type="domain" description="Piwi" evidence="3">
    <location>
        <begin position="691"/>
        <end position="736"/>
    </location>
</feature>
<dbReference type="Pfam" id="PF02171">
    <property type="entry name" value="Piwi"/>
    <property type="match status" value="1"/>
</dbReference>
<evidence type="ECO:0000313" key="4">
    <source>
        <dbReference type="EMBL" id="MBD2152571.1"/>
    </source>
</evidence>
<organism evidence="4 5">
    <name type="scientific">Pseudanabaena cinerea FACHB-1277</name>
    <dbReference type="NCBI Taxonomy" id="2949581"/>
    <lineage>
        <taxon>Bacteria</taxon>
        <taxon>Bacillati</taxon>
        <taxon>Cyanobacteriota</taxon>
        <taxon>Cyanophyceae</taxon>
        <taxon>Pseudanabaenales</taxon>
        <taxon>Pseudanabaenaceae</taxon>
        <taxon>Pseudanabaena</taxon>
        <taxon>Pseudanabaena cinerea</taxon>
    </lineage>
</organism>
<sequence>MSLRELSFVSQAPITSLPFTRYRIKLTQVVEASEQARALGKLARELEWQYKSPILADSTNSSILSSISLSSSDQYEILSTESIDLASPSYERFFFELCNSAIIDAFKKVKNPPRIDRYKKRVYSNESFSLEREENRDNEDTASNIDLALETQKQDKIEGQKYLTFDFVRDQNQYLVLILDFASEYHSRLTIDQIGLSNLEIGQKMVHIYDGKICDFIGIAEETIDTKIVDIGNNSLLEYHHQKRNLSDQDLEMIVKDSPAVKVSYPSSKGKSFEALHIPQLLRTIYDRSQFDDDIYHDNLWNISKKVHKAFETISFLNQRNRFQLLNQPIQFSTKLREFAPKVCKLFPSGSKANNLDFGKHPNSEQRLAVSYPRAGLDKYYLLDKPNQSVKSVLLYPLEWKTKAKTYSDKLKDELNKFGITLLIAHQVYNPKDKVEIRQVCQKLKECDFVFACVPNESEFSQDSSADPYKIIKKQLVQRKIPSQMIMKSSLDKGWDKYTGHNLIIGINAKLGHASWCIKETTGTAKSFIGLDVSRKDGKTVGASAFVLNAHGQLIDWAASDFQAFQESFDPEILENLLLDFFSAYPTKHLVIHRDGKLQDAEFQVLVKIKNELASNGLEKLDVVEVIKSGFCRAVWLQHIDGVDTYTNPKRGWGWVHSHNEAVILTTGDREAKVSPNSSPRPLRIKQRMGDTDLLTLAEQVYWLSEMQVGSTQTIRLPITTYYADRAAEFAQEGLLPRGIQRDKRLWFL</sequence>
<dbReference type="PROSITE" id="PS50822">
    <property type="entry name" value="PIWI"/>
    <property type="match status" value="2"/>
</dbReference>
<comment type="caution">
    <text evidence="4">The sequence shown here is derived from an EMBL/GenBank/DDBJ whole genome shotgun (WGS) entry which is preliminary data.</text>
</comment>
<gene>
    <name evidence="4" type="ORF">H6F44_20965</name>
</gene>
<keyword evidence="5" id="KW-1185">Reference proteome</keyword>
<accession>A0A926Z7X3</accession>
<dbReference type="Gene3D" id="3.30.420.10">
    <property type="entry name" value="Ribonuclease H-like superfamily/Ribonuclease H"/>
    <property type="match status" value="1"/>
</dbReference>
<dbReference type="InterPro" id="IPR003165">
    <property type="entry name" value="Piwi"/>
</dbReference>
<dbReference type="Proteomes" id="UP000631421">
    <property type="component" value="Unassembled WGS sequence"/>
</dbReference>
<reference evidence="4" key="1">
    <citation type="journal article" date="2015" name="ISME J.">
        <title>Draft Genome Sequence of Streptomyces incarnatus NRRL8089, which Produces the Nucleoside Antibiotic Sinefungin.</title>
        <authorList>
            <person name="Oshima K."/>
            <person name="Hattori M."/>
            <person name="Shimizu H."/>
            <person name="Fukuda K."/>
            <person name="Nemoto M."/>
            <person name="Inagaki K."/>
            <person name="Tamura T."/>
        </authorList>
    </citation>
    <scope>NUCLEOTIDE SEQUENCE</scope>
    <source>
        <strain evidence="4">FACHB-1277</strain>
    </source>
</reference>
<protein>
    <recommendedName>
        <fullName evidence="2">Protein argonaute</fullName>
    </recommendedName>
</protein>
<dbReference type="GO" id="GO:0003676">
    <property type="term" value="F:nucleic acid binding"/>
    <property type="evidence" value="ECO:0007669"/>
    <property type="project" value="InterPro"/>
</dbReference>
<dbReference type="InterPro" id="IPR012337">
    <property type="entry name" value="RNaseH-like_sf"/>
</dbReference>
<name>A0A926Z7X3_9CYAN</name>